<dbReference type="GO" id="GO:0003726">
    <property type="term" value="F:double-stranded RNA adenosine deaminase activity"/>
    <property type="evidence" value="ECO:0007669"/>
    <property type="project" value="InterPro"/>
</dbReference>
<evidence type="ECO:0000259" key="3">
    <source>
        <dbReference type="PROSITE" id="PS50139"/>
    </source>
</evidence>
<dbReference type="GeneID" id="11266442"/>
<proteinExistence type="predicted"/>
<feature type="region of interest" description="Disordered" evidence="2">
    <location>
        <begin position="105"/>
        <end position="174"/>
    </location>
</feature>
<dbReference type="Gene3D" id="1.10.10.10">
    <property type="entry name" value="Winged helix-like DNA-binding domain superfamily/Winged helix DNA-binding domain"/>
    <property type="match status" value="1"/>
</dbReference>
<evidence type="ECO:0000313" key="5">
    <source>
        <dbReference type="EMBL" id="ABG42939.1"/>
    </source>
</evidence>
<dbReference type="RefSeq" id="YP_001096147.1">
    <property type="nucleotide sequence ID" value="NC_009127.1"/>
</dbReference>
<dbReference type="SUPFAM" id="SSF46785">
    <property type="entry name" value="Winged helix' DNA-binding domain"/>
    <property type="match status" value="1"/>
</dbReference>
<evidence type="ECO:0000313" key="8">
    <source>
        <dbReference type="Proteomes" id="UP000128453"/>
    </source>
</evidence>
<keyword evidence="1" id="KW-0694">RNA-binding</keyword>
<dbReference type="PROSITE" id="PS50139">
    <property type="entry name" value="Z_BINDING"/>
    <property type="match status" value="1"/>
</dbReference>
<keyword evidence="10" id="KW-1185">Reference proteome</keyword>
<accession>A3QMT0</accession>
<reference evidence="5" key="2">
    <citation type="submission" date="2007-03" db="EMBL/GenBank/DDBJ databases">
        <title>Comparative genomics of carp herpesviruses.</title>
        <authorList>
            <person name="Davison A.J."/>
            <person name="Kurobe T."/>
            <person name="Gatherer D."/>
            <person name="Cunningham C."/>
            <person name="Waltzek T.B."/>
            <person name="Korf I."/>
            <person name="Fukuda H."/>
            <person name="Hedrick R.P."/>
        </authorList>
    </citation>
    <scope>NUCLEOTIDE SEQUENCE</scope>
    <source>
        <strain evidence="5">KHV-U</strain>
    </source>
</reference>
<gene>
    <name evidence="5" type="ORF">CyHV3_ORF112</name>
</gene>
<feature type="compositionally biased region" description="Basic residues" evidence="2">
    <location>
        <begin position="108"/>
        <end position="134"/>
    </location>
</feature>
<evidence type="ECO:0000313" key="7">
    <source>
        <dbReference type="Proteomes" id="UP000106924"/>
    </source>
</evidence>
<evidence type="ECO:0000313" key="6">
    <source>
        <dbReference type="EMBL" id="AJP55600.1"/>
    </source>
</evidence>
<reference evidence="8 9" key="5">
    <citation type="journal article" date="2015" name="PLoS Pathog.">
        <title>Rational development of an attenuated recombinant cyprinid herpesvirus 3 vaccine using prokaryotic mutagenesis and in vivo bioluminescent imaging.</title>
        <authorList>
            <person name="Boutier M."/>
            <person name="Ronsmans M."/>
            <person name="Ouyang P."/>
            <person name="Fournier G."/>
            <person name="Reschner A."/>
            <person name="Rakus K."/>
            <person name="Wilkie G.S."/>
            <person name="Farnir F."/>
            <person name="Bayrou C."/>
            <person name="Lieffrig F."/>
            <person name="Li H."/>
            <person name="Desmecht D."/>
            <person name="Davison A.J."/>
            <person name="Vanderplasschen A."/>
        </authorList>
    </citation>
    <scope>NUCLEOTIDE SEQUENCE [LARGE SCALE GENOMIC DNA]</scope>
    <source>
        <strain evidence="6">FL</strain>
    </source>
</reference>
<dbReference type="EMBL" id="KP343684">
    <property type="protein sequence ID" value="AJP55755.1"/>
    <property type="molecule type" value="Genomic_DNA"/>
</dbReference>
<dbReference type="InterPro" id="IPR036390">
    <property type="entry name" value="WH_DNA-bd_sf"/>
</dbReference>
<evidence type="ECO:0000313" key="9">
    <source>
        <dbReference type="Proteomes" id="UP000130752"/>
    </source>
</evidence>
<sequence length="280" mass="31050">MASDTNGTGTSNNNGTYLTLRKKKSEPKSVTFNLADDGARVVTARGTSSAALASSLLSSENARLQLQIQQRQIQQQLQQLELREFQDLKAQTPLQQPQPQQHQCQCQCHHHKHDNRGHGHSHGHGHRGGKRGQLKRQNASNNLLAQPFRPPKEPSTEVVVSQPQMKPPPLPLQSLREPLDVDAVLIPRMSVDDLDGLDGAEKVKTTASEAIPALPRLNPISEEMNLKILAYLGTKQGAKAVHIAQSLGAQRSEVNRHLYRMSEDGRVRKHPQHPVWYLPA</sequence>
<dbReference type="EMBL" id="DQ657948">
    <property type="protein sequence ID" value="ABG42939.1"/>
    <property type="molecule type" value="Genomic_DNA"/>
</dbReference>
<evidence type="ECO:0000256" key="1">
    <source>
        <dbReference type="ARBA" id="ARBA00022884"/>
    </source>
</evidence>
<evidence type="ECO:0000313" key="10">
    <source>
        <dbReference type="Proteomes" id="UP000156776"/>
    </source>
</evidence>
<dbReference type="Proteomes" id="UP000156776">
    <property type="component" value="Segment"/>
</dbReference>
<dbReference type="GO" id="GO:0003723">
    <property type="term" value="F:RNA binding"/>
    <property type="evidence" value="ECO:0007669"/>
    <property type="project" value="UniProtKB-KW"/>
</dbReference>
<reference evidence="8 9" key="4">
    <citation type="journal article" date="2009" name="J. Virol.">
        <title>The major portal of entry of koi herpesvirus in Cyprinus carpio is the skin.</title>
        <authorList>
            <person name="Costes B."/>
            <person name="Raj V.S."/>
            <person name="Michel B."/>
            <person name="Fournier G."/>
            <person name="Thirion M."/>
            <person name="Gillet L."/>
            <person name="Mast J."/>
            <person name="Lieffrig F."/>
            <person name="Bremont M."/>
            <person name="Vanderplasschen A."/>
        </authorList>
    </citation>
    <scope>NUCLEOTIDE SEQUENCE [LARGE SCALE GENOMIC DNA]</scope>
    <source>
        <strain evidence="6">FL</strain>
    </source>
</reference>
<dbReference type="InterPro" id="IPR042371">
    <property type="entry name" value="Z_dom"/>
</dbReference>
<dbReference type="Proteomes" id="UP000130752">
    <property type="component" value="Segment"/>
</dbReference>
<evidence type="ECO:0000313" key="4">
    <source>
        <dbReference type="EMBL" id="ABC55133.1"/>
    </source>
</evidence>
<dbReference type="EMBL" id="KP343683">
    <property type="protein sequence ID" value="AJP55600.1"/>
    <property type="molecule type" value="Genomic_DNA"/>
</dbReference>
<evidence type="ECO:0000256" key="2">
    <source>
        <dbReference type="SAM" id="MobiDB-lite"/>
    </source>
</evidence>
<organism evidence="4 7">
    <name type="scientific">Cyprinid herpesvirus 3</name>
    <name type="common">CyHV-3</name>
    <dbReference type="NCBI Taxonomy" id="180230"/>
    <lineage>
        <taxon>Viruses</taxon>
        <taxon>Duplodnaviria</taxon>
        <taxon>Heunggongvirae</taxon>
        <taxon>Peploviricota</taxon>
        <taxon>Herviviricetes</taxon>
        <taxon>Herpesvirales</taxon>
        <taxon>Alloherpesviridae</taxon>
        <taxon>Cyvirus</taxon>
        <taxon>Cyvirus cyprinidallo3</taxon>
    </lineage>
</organism>
<dbReference type="Proteomes" id="UP000128453">
    <property type="component" value="Segment"/>
</dbReference>
<reference evidence="8 9" key="3">
    <citation type="journal article" date="2008" name="J. Virol.">
        <title>Cloning of the koi herpesvirus genome as an infectious bacterial artificial chromosome demonstrates that disruption of the thymidine kinase locus induces partial attenuation in Cyprinus carpio koi.</title>
        <authorList>
            <person name="Costes B."/>
            <person name="Fournier G."/>
            <person name="Michel B."/>
            <person name="Delforge C."/>
            <person name="Raj V.S."/>
            <person name="Dewals B."/>
            <person name="Gillet L."/>
            <person name="Drion P."/>
            <person name="Body A."/>
            <person name="Schynts F."/>
            <person name="Lieffrig F."/>
            <person name="Vanderplasschen A."/>
        </authorList>
    </citation>
    <scope>NUCLEOTIDE SEQUENCE [LARGE SCALE GENOMIC DNA]</scope>
    <source>
        <strain evidence="6">FL</strain>
    </source>
</reference>
<dbReference type="InterPro" id="IPR036388">
    <property type="entry name" value="WH-like_DNA-bd_sf"/>
</dbReference>
<dbReference type="Pfam" id="PF02295">
    <property type="entry name" value="z-alpha"/>
    <property type="match status" value="1"/>
</dbReference>
<dbReference type="Proteomes" id="UP000106924">
    <property type="component" value="Segment"/>
</dbReference>
<name>A3QMT0_CYHV3</name>
<reference evidence="7 10" key="1">
    <citation type="journal article" date="2007" name="J. Virol.">
        <title>Genome sequences of three koi herpesvirus isolates representing the expanding distribution of an emerging disease threatening koi and common carp worldwide.</title>
        <authorList>
            <person name="Aoki T."/>
            <person name="Hirono I."/>
            <person name="Kurokawa K."/>
            <person name="Fukuda H."/>
            <person name="Nahary R."/>
            <person name="Eldar A."/>
            <person name="Davison A.J."/>
            <person name="Waltzek T.B."/>
            <person name="Bercovier H."/>
            <person name="Hedrick R.P."/>
        </authorList>
    </citation>
    <scope>NUCLEOTIDE SEQUENCE [LARGE SCALE GENOMIC DNA]</scope>
    <source>
        <strain evidence="4">KHV-I</strain>
        <strain evidence="5 10">KHV-U</strain>
    </source>
</reference>
<protein>
    <submittedName>
        <fullName evidence="5">Protein ORF112</fullName>
    </submittedName>
</protein>
<feature type="compositionally biased region" description="Polar residues" evidence="2">
    <location>
        <begin position="135"/>
        <end position="144"/>
    </location>
</feature>
<dbReference type="SMR" id="A3QMT0"/>
<feature type="compositionally biased region" description="Low complexity" evidence="2">
    <location>
        <begin position="1"/>
        <end position="16"/>
    </location>
</feature>
<dbReference type="EMBL" id="DQ177346">
    <property type="protein sequence ID" value="ABC55133.1"/>
    <property type="molecule type" value="Genomic_DNA"/>
</dbReference>
<dbReference type="KEGG" id="vg:11266442"/>
<feature type="domain" description="Z-binding" evidence="3">
    <location>
        <begin position="215"/>
        <end position="280"/>
    </location>
</feature>
<feature type="region of interest" description="Disordered" evidence="2">
    <location>
        <begin position="1"/>
        <end position="26"/>
    </location>
</feature>